<feature type="chain" id="PRO_5043455642" evidence="1">
    <location>
        <begin position="21"/>
        <end position="167"/>
    </location>
</feature>
<gene>
    <name evidence="2" type="ORF">V865_000293</name>
</gene>
<dbReference type="GeneID" id="91099097"/>
<evidence type="ECO:0000313" key="3">
    <source>
        <dbReference type="Proteomes" id="UP001358614"/>
    </source>
</evidence>
<dbReference type="EMBL" id="CP144089">
    <property type="protein sequence ID" value="WWD02255.1"/>
    <property type="molecule type" value="Genomic_DNA"/>
</dbReference>
<organism evidence="2 3">
    <name type="scientific">Kwoniella europaea PYCC6329</name>
    <dbReference type="NCBI Taxonomy" id="1423913"/>
    <lineage>
        <taxon>Eukaryota</taxon>
        <taxon>Fungi</taxon>
        <taxon>Dikarya</taxon>
        <taxon>Basidiomycota</taxon>
        <taxon>Agaricomycotina</taxon>
        <taxon>Tremellomycetes</taxon>
        <taxon>Tremellales</taxon>
        <taxon>Cryptococcaceae</taxon>
        <taxon>Kwoniella</taxon>
    </lineage>
</organism>
<dbReference type="AlphaFoldDB" id="A0AAX4K7C6"/>
<protein>
    <submittedName>
        <fullName evidence="2">Uncharacterized protein</fullName>
    </submittedName>
</protein>
<accession>A0AAX4K7C6</accession>
<name>A0AAX4K7C6_9TREE</name>
<evidence type="ECO:0000313" key="2">
    <source>
        <dbReference type="EMBL" id="WWD02255.1"/>
    </source>
</evidence>
<proteinExistence type="predicted"/>
<sequence>MIKLIHTLLLITSFCPTLLAGIPDEHKEVDEDNEAEKIAKVKVIIPKYSEWINGEDQADYKRGEDTIMYGFTQKEVDENKKYPFVWATLDHVDVPRTTFPTPFWNMSCEVSAGQAFDGTASFTLSGKKPWINVDEAKSWAGISCSEAKCLAEACKDEDTPVIDTFLP</sequence>
<evidence type="ECO:0000256" key="1">
    <source>
        <dbReference type="SAM" id="SignalP"/>
    </source>
</evidence>
<dbReference type="Proteomes" id="UP001358614">
    <property type="component" value="Chromosome 1"/>
</dbReference>
<keyword evidence="1" id="KW-0732">Signal</keyword>
<feature type="signal peptide" evidence="1">
    <location>
        <begin position="1"/>
        <end position="20"/>
    </location>
</feature>
<dbReference type="RefSeq" id="XP_066080222.1">
    <property type="nucleotide sequence ID" value="XM_066224125.1"/>
</dbReference>
<reference evidence="2 3" key="1">
    <citation type="submission" date="2024-01" db="EMBL/GenBank/DDBJ databases">
        <title>Comparative genomics of Cryptococcus and Kwoniella reveals pathogenesis evolution and contrasting modes of karyotype evolution via chromosome fusion or intercentromeric recombination.</title>
        <authorList>
            <person name="Coelho M.A."/>
            <person name="David-Palma M."/>
            <person name="Shea T."/>
            <person name="Bowers K."/>
            <person name="McGinley-Smith S."/>
            <person name="Mohammad A.W."/>
            <person name="Gnirke A."/>
            <person name="Yurkov A.M."/>
            <person name="Nowrousian M."/>
            <person name="Sun S."/>
            <person name="Cuomo C.A."/>
            <person name="Heitman J."/>
        </authorList>
    </citation>
    <scope>NUCLEOTIDE SEQUENCE [LARGE SCALE GENOMIC DNA]</scope>
    <source>
        <strain evidence="2 3">PYCC6329</strain>
    </source>
</reference>
<dbReference type="KEGG" id="ker:91099097"/>
<keyword evidence="3" id="KW-1185">Reference proteome</keyword>